<reference evidence="2 3" key="1">
    <citation type="submission" date="2018-08" db="EMBL/GenBank/DDBJ databases">
        <authorList>
            <person name="Laetsch R D."/>
            <person name="Stevens L."/>
            <person name="Kumar S."/>
            <person name="Blaxter L. M."/>
        </authorList>
    </citation>
    <scope>NUCLEOTIDE SEQUENCE [LARGE SCALE GENOMIC DNA]</scope>
</reference>
<keyword evidence="3" id="KW-1185">Reference proteome</keyword>
<dbReference type="EMBL" id="UPTC01000006">
    <property type="protein sequence ID" value="VBB25280.1"/>
    <property type="molecule type" value="Genomic_DNA"/>
</dbReference>
<name>A0A498S0U5_ACAVI</name>
<keyword evidence="1" id="KW-1133">Transmembrane helix</keyword>
<keyword evidence="1" id="KW-0472">Membrane</keyword>
<organism evidence="2 3">
    <name type="scientific">Acanthocheilonema viteae</name>
    <name type="common">Filarial nematode worm</name>
    <name type="synonym">Dipetalonema viteae</name>
    <dbReference type="NCBI Taxonomy" id="6277"/>
    <lineage>
        <taxon>Eukaryota</taxon>
        <taxon>Metazoa</taxon>
        <taxon>Ecdysozoa</taxon>
        <taxon>Nematoda</taxon>
        <taxon>Chromadorea</taxon>
        <taxon>Rhabditida</taxon>
        <taxon>Spirurina</taxon>
        <taxon>Spiruromorpha</taxon>
        <taxon>Filarioidea</taxon>
        <taxon>Onchocercidae</taxon>
        <taxon>Acanthocheilonema</taxon>
    </lineage>
</organism>
<gene>
    <name evidence="2" type="ORF">NAV_LOCUS110</name>
</gene>
<protein>
    <submittedName>
        <fullName evidence="2">Uncharacterized protein</fullName>
    </submittedName>
</protein>
<evidence type="ECO:0000313" key="2">
    <source>
        <dbReference type="EMBL" id="VBB25280.1"/>
    </source>
</evidence>
<dbReference type="Proteomes" id="UP000276991">
    <property type="component" value="Unassembled WGS sequence"/>
</dbReference>
<dbReference type="AlphaFoldDB" id="A0A498S0U5"/>
<evidence type="ECO:0000256" key="1">
    <source>
        <dbReference type="SAM" id="Phobius"/>
    </source>
</evidence>
<evidence type="ECO:0000313" key="3">
    <source>
        <dbReference type="Proteomes" id="UP000276991"/>
    </source>
</evidence>
<sequence>MYRKECAKCSYTSGQNLNLAFPVIFNVGVLHYRRLRKSFLDHVTLQLLIVSLHFMIVVSVFIAGQFGSLDSTFPCVDVRDRTRLCEILDKAGERGMESGM</sequence>
<proteinExistence type="predicted"/>
<feature type="transmembrane region" description="Helical" evidence="1">
    <location>
        <begin position="43"/>
        <end position="64"/>
    </location>
</feature>
<accession>A0A498S0U5</accession>
<keyword evidence="1" id="KW-0812">Transmembrane</keyword>